<evidence type="ECO:0000313" key="2">
    <source>
        <dbReference type="Proteomes" id="UP000178744"/>
    </source>
</evidence>
<accession>A0A1G1Z6Y9</accession>
<protein>
    <submittedName>
        <fullName evidence="1">Uncharacterized protein</fullName>
    </submittedName>
</protein>
<dbReference type="AlphaFoldDB" id="A0A1G1Z6Y9"/>
<sequence length="236" mass="26388">MTNVADDILGKIARQQNDLFRRVRQGSLDAVVVSRGLQMLIQNKGGRENILQPGKAEAQLSSWIKLYRDHLGIKVNLTNVEIPAQPAGFTRLILVAKGATLNQVFRACKSKFPTWSYFDNLDKDVTQNDRDPKNGTYAIWVKDVQEVDEELQNVSADDIKAKGIITMTLLECLLYQLKFFMETGEHLDVENITLCAGSRDSDGGVPYVCWSGGRLNVHWCSPDDAYSNVRARAAVL</sequence>
<reference evidence="1 2" key="1">
    <citation type="journal article" date="2016" name="Nat. Commun.">
        <title>Thousands of microbial genomes shed light on interconnected biogeochemical processes in an aquifer system.</title>
        <authorList>
            <person name="Anantharaman K."/>
            <person name="Brown C.T."/>
            <person name="Hug L.A."/>
            <person name="Sharon I."/>
            <person name="Castelle C.J."/>
            <person name="Probst A.J."/>
            <person name="Thomas B.C."/>
            <person name="Singh A."/>
            <person name="Wilkins M.J."/>
            <person name="Karaoz U."/>
            <person name="Brodie E.L."/>
            <person name="Williams K.H."/>
            <person name="Hubbard S.S."/>
            <person name="Banfield J.F."/>
        </authorList>
    </citation>
    <scope>NUCLEOTIDE SEQUENCE [LARGE SCALE GENOMIC DNA]</scope>
</reference>
<evidence type="ECO:0000313" key="1">
    <source>
        <dbReference type="EMBL" id="OGY60403.1"/>
    </source>
</evidence>
<dbReference type="Proteomes" id="UP000178744">
    <property type="component" value="Unassembled WGS sequence"/>
</dbReference>
<dbReference type="EMBL" id="MHIY01000001">
    <property type="protein sequence ID" value="OGY60403.1"/>
    <property type="molecule type" value="Genomic_DNA"/>
</dbReference>
<name>A0A1G1Z6Y9_9BACT</name>
<proteinExistence type="predicted"/>
<organism evidence="1 2">
    <name type="scientific">Candidatus Colwellbacteria bacterium RIFCSPLOWO2_01_FULL_48_10</name>
    <dbReference type="NCBI Taxonomy" id="1797690"/>
    <lineage>
        <taxon>Bacteria</taxon>
        <taxon>Candidatus Colwelliibacteriota</taxon>
    </lineage>
</organism>
<comment type="caution">
    <text evidence="1">The sequence shown here is derived from an EMBL/GenBank/DDBJ whole genome shotgun (WGS) entry which is preliminary data.</text>
</comment>
<gene>
    <name evidence="1" type="ORF">A3B23_01865</name>
</gene>